<accession>A0A423FFZ7</accession>
<evidence type="ECO:0000313" key="2">
    <source>
        <dbReference type="Proteomes" id="UP000283389"/>
    </source>
</evidence>
<sequence>MSYQTYSDFTAQSANIQTLMAMFSDLDAANDSAVRVIPIVVFMAFSIEAYINSVGARVIPYCAELERLPWKKKIGILHLAAGRKCEWGKGDLQFANSVFDLRDKLAHGKPERVVGPLFPTYDEAHSHRMHNRLEPVWWSKLNKAWAVKSKEQFRGLMIYIATLHGLHESDHLAISTGGLIHDDER</sequence>
<reference evidence="1 2" key="1">
    <citation type="submission" date="2016-10" db="EMBL/GenBank/DDBJ databases">
        <title>Comparative genome analysis of multiple Pseudomonas spp. focuses on biocontrol and plant growth promoting traits.</title>
        <authorList>
            <person name="Tao X.-Y."/>
            <person name="Taylor C.G."/>
        </authorList>
    </citation>
    <scope>NUCLEOTIDE SEQUENCE [LARGE SCALE GENOMIC DNA]</scope>
    <source>
        <strain evidence="1 2">36C8</strain>
    </source>
</reference>
<dbReference type="Proteomes" id="UP000283389">
    <property type="component" value="Unassembled WGS sequence"/>
</dbReference>
<dbReference type="AlphaFoldDB" id="A0A423FFZ7"/>
<dbReference type="EMBL" id="MOAZ01000003">
    <property type="protein sequence ID" value="ROM56505.1"/>
    <property type="molecule type" value="Genomic_DNA"/>
</dbReference>
<proteinExistence type="predicted"/>
<gene>
    <name evidence="1" type="ORF">BK649_05980</name>
</gene>
<name>A0A423FFZ7_9PSED</name>
<protein>
    <submittedName>
        <fullName evidence="1">Uncharacterized protein</fullName>
    </submittedName>
</protein>
<organism evidence="1 2">
    <name type="scientific">Pseudomonas canadensis</name>
    <dbReference type="NCBI Taxonomy" id="915099"/>
    <lineage>
        <taxon>Bacteria</taxon>
        <taxon>Pseudomonadati</taxon>
        <taxon>Pseudomonadota</taxon>
        <taxon>Gammaproteobacteria</taxon>
        <taxon>Pseudomonadales</taxon>
        <taxon>Pseudomonadaceae</taxon>
        <taxon>Pseudomonas</taxon>
    </lineage>
</organism>
<dbReference type="RefSeq" id="WP_123474594.1">
    <property type="nucleotide sequence ID" value="NZ_MOAZ01000003.1"/>
</dbReference>
<evidence type="ECO:0000313" key="1">
    <source>
        <dbReference type="EMBL" id="ROM56505.1"/>
    </source>
</evidence>
<comment type="caution">
    <text evidence="1">The sequence shown here is derived from an EMBL/GenBank/DDBJ whole genome shotgun (WGS) entry which is preliminary data.</text>
</comment>